<dbReference type="CDD" id="cd07067">
    <property type="entry name" value="HP_PGM_like"/>
    <property type="match status" value="1"/>
</dbReference>
<accession>A0A9P8CI32</accession>
<gene>
    <name evidence="2" type="ORF">BJ878DRAFT_123441</name>
</gene>
<protein>
    <submittedName>
        <fullName evidence="2">Phosphoglycerate mutase DET1</fullName>
    </submittedName>
</protein>
<proteinExistence type="predicted"/>
<dbReference type="Gene3D" id="3.40.50.1240">
    <property type="entry name" value="Phosphoglycerate mutase-like"/>
    <property type="match status" value="1"/>
</dbReference>
<name>A0A9P8CI32_9HELO</name>
<evidence type="ECO:0000313" key="3">
    <source>
        <dbReference type="Proteomes" id="UP000887226"/>
    </source>
</evidence>
<dbReference type="InterPro" id="IPR013078">
    <property type="entry name" value="His_Pase_superF_clade-1"/>
</dbReference>
<dbReference type="InterPro" id="IPR052765">
    <property type="entry name" value="PGM-Related"/>
</dbReference>
<feature type="region of interest" description="Disordered" evidence="1">
    <location>
        <begin position="313"/>
        <end position="368"/>
    </location>
</feature>
<dbReference type="SUPFAM" id="SSF53254">
    <property type="entry name" value="Phosphoglycerate mutase-like"/>
    <property type="match status" value="1"/>
</dbReference>
<sequence length="474" mass="53566">MGMPRMIILVRHAQSEGNKNRDIHQTIPDHRVKLTTEGWGQAKEAGHRLRALLKPDDTLHFFTSPYRRTRETTEGILSTLTSNEPSPSPFSRESIKVYEEPRLREQDFGNFQPCSAEMERMWQERADYGHFFYRIPDGESAADAYDRVSGFNESLWRQFGEDDCASVCVLVTHGLMSRIFLMKWYHFSVEYFEDLRNVNHCEFLIMRKKEDSGKYILENKLRTWSDLKKERLAALSKEKETNGSTISSISEKDKKKEEKLDAGLVGIPVRKKWGGCPNGCDHGKHSYKKENSMHAMQKNGKMTPSLSPIIAPAEALPFRRAPIQRRWQSSSDEDEDDPRGRAGPPASLNVQKSLDEIVSSPDGTPSFISIEDRMRHKIKSPKNSLLSPSGDFGGSNSGQSDTEYSQEEDVRKRAAKGFTKSTARKKFNDNGGMGWHALADALGDQSDVGSNAGSGIEELTREEKEDKSVCGSIY</sequence>
<keyword evidence="3" id="KW-1185">Reference proteome</keyword>
<dbReference type="EMBL" id="MU253761">
    <property type="protein sequence ID" value="KAG9247903.1"/>
    <property type="molecule type" value="Genomic_DNA"/>
</dbReference>
<organism evidence="2 3">
    <name type="scientific">Calycina marina</name>
    <dbReference type="NCBI Taxonomy" id="1763456"/>
    <lineage>
        <taxon>Eukaryota</taxon>
        <taxon>Fungi</taxon>
        <taxon>Dikarya</taxon>
        <taxon>Ascomycota</taxon>
        <taxon>Pezizomycotina</taxon>
        <taxon>Leotiomycetes</taxon>
        <taxon>Helotiales</taxon>
        <taxon>Pezizellaceae</taxon>
        <taxon>Calycina</taxon>
    </lineage>
</organism>
<dbReference type="SMART" id="SM00855">
    <property type="entry name" value="PGAM"/>
    <property type="match status" value="1"/>
</dbReference>
<dbReference type="PANTHER" id="PTHR46192">
    <property type="entry name" value="BROAD-RANGE ACID PHOSPHATASE DET1"/>
    <property type="match status" value="1"/>
</dbReference>
<dbReference type="Proteomes" id="UP000887226">
    <property type="component" value="Unassembled WGS sequence"/>
</dbReference>
<dbReference type="Pfam" id="PF00300">
    <property type="entry name" value="His_Phos_1"/>
    <property type="match status" value="1"/>
</dbReference>
<evidence type="ECO:0000313" key="2">
    <source>
        <dbReference type="EMBL" id="KAG9247903.1"/>
    </source>
</evidence>
<feature type="region of interest" description="Disordered" evidence="1">
    <location>
        <begin position="380"/>
        <end position="474"/>
    </location>
</feature>
<feature type="compositionally biased region" description="Basic and acidic residues" evidence="1">
    <location>
        <begin position="458"/>
        <end position="468"/>
    </location>
</feature>
<dbReference type="AlphaFoldDB" id="A0A9P8CI32"/>
<comment type="caution">
    <text evidence="2">The sequence shown here is derived from an EMBL/GenBank/DDBJ whole genome shotgun (WGS) entry which is preliminary data.</text>
</comment>
<evidence type="ECO:0000256" key="1">
    <source>
        <dbReference type="SAM" id="MobiDB-lite"/>
    </source>
</evidence>
<dbReference type="OrthoDB" id="10261749at2759"/>
<reference evidence="2" key="1">
    <citation type="journal article" date="2021" name="IMA Fungus">
        <title>Genomic characterization of three marine fungi, including Emericellopsis atlantica sp. nov. with signatures of a generalist lifestyle and marine biomass degradation.</title>
        <authorList>
            <person name="Hagestad O.C."/>
            <person name="Hou L."/>
            <person name="Andersen J.H."/>
            <person name="Hansen E.H."/>
            <person name="Altermark B."/>
            <person name="Li C."/>
            <person name="Kuhnert E."/>
            <person name="Cox R.J."/>
            <person name="Crous P.W."/>
            <person name="Spatafora J.W."/>
            <person name="Lail K."/>
            <person name="Amirebrahimi M."/>
            <person name="Lipzen A."/>
            <person name="Pangilinan J."/>
            <person name="Andreopoulos W."/>
            <person name="Hayes R.D."/>
            <person name="Ng V."/>
            <person name="Grigoriev I.V."/>
            <person name="Jackson S.A."/>
            <person name="Sutton T.D.S."/>
            <person name="Dobson A.D.W."/>
            <person name="Rama T."/>
        </authorList>
    </citation>
    <scope>NUCLEOTIDE SEQUENCE</scope>
    <source>
        <strain evidence="2">TRa3180A</strain>
    </source>
</reference>
<dbReference type="InterPro" id="IPR029033">
    <property type="entry name" value="His_PPase_superfam"/>
</dbReference>